<dbReference type="InterPro" id="IPR050227">
    <property type="entry name" value="Rab"/>
</dbReference>
<evidence type="ECO:0000313" key="4">
    <source>
        <dbReference type="EMBL" id="GAH34035.1"/>
    </source>
</evidence>
<dbReference type="SMART" id="SM00173">
    <property type="entry name" value="RAS"/>
    <property type="match status" value="1"/>
</dbReference>
<feature type="transmembrane region" description="Helical" evidence="3">
    <location>
        <begin position="78"/>
        <end position="97"/>
    </location>
</feature>
<dbReference type="GO" id="GO:0005525">
    <property type="term" value="F:GTP binding"/>
    <property type="evidence" value="ECO:0007669"/>
    <property type="project" value="UniProtKB-KW"/>
</dbReference>
<keyword evidence="3" id="KW-0472">Membrane</keyword>
<evidence type="ECO:0000256" key="2">
    <source>
        <dbReference type="ARBA" id="ARBA00023134"/>
    </source>
</evidence>
<accession>X1FNG2</accession>
<comment type="caution">
    <text evidence="4">The sequence shown here is derived from an EMBL/GenBank/DDBJ whole genome shotgun (WGS) entry which is preliminary data.</text>
</comment>
<dbReference type="NCBIfam" id="TIGR00231">
    <property type="entry name" value="small_GTP"/>
    <property type="match status" value="1"/>
</dbReference>
<protein>
    <recommendedName>
        <fullName evidence="5">Roc domain-containing protein</fullName>
    </recommendedName>
</protein>
<keyword evidence="3" id="KW-1133">Transmembrane helix</keyword>
<feature type="non-terminal residue" evidence="4">
    <location>
        <position position="173"/>
    </location>
</feature>
<proteinExistence type="predicted"/>
<dbReference type="AlphaFoldDB" id="X1FNG2"/>
<evidence type="ECO:0008006" key="5">
    <source>
        <dbReference type="Google" id="ProtNLM"/>
    </source>
</evidence>
<organism evidence="4">
    <name type="scientific">marine sediment metagenome</name>
    <dbReference type="NCBI Taxonomy" id="412755"/>
    <lineage>
        <taxon>unclassified sequences</taxon>
        <taxon>metagenomes</taxon>
        <taxon>ecological metagenomes</taxon>
    </lineage>
</organism>
<gene>
    <name evidence="4" type="ORF">S03H2_15532</name>
</gene>
<dbReference type="Gene3D" id="3.40.50.300">
    <property type="entry name" value="P-loop containing nucleotide triphosphate hydrolases"/>
    <property type="match status" value="1"/>
</dbReference>
<dbReference type="PANTHER" id="PTHR47977">
    <property type="entry name" value="RAS-RELATED PROTEIN RAB"/>
    <property type="match status" value="1"/>
</dbReference>
<name>X1FNG2_9ZZZZ</name>
<dbReference type="GO" id="GO:0003924">
    <property type="term" value="F:GTPase activity"/>
    <property type="evidence" value="ECO:0007669"/>
    <property type="project" value="InterPro"/>
</dbReference>
<keyword evidence="2" id="KW-0342">GTP-binding</keyword>
<dbReference type="SMART" id="SM00175">
    <property type="entry name" value="RAB"/>
    <property type="match status" value="1"/>
</dbReference>
<keyword evidence="1" id="KW-0547">Nucleotide-binding</keyword>
<dbReference type="InterPro" id="IPR005225">
    <property type="entry name" value="Small_GTP-bd"/>
</dbReference>
<dbReference type="InterPro" id="IPR001806">
    <property type="entry name" value="Small_GTPase"/>
</dbReference>
<keyword evidence="3" id="KW-0812">Transmembrane</keyword>
<dbReference type="InterPro" id="IPR027417">
    <property type="entry name" value="P-loop_NTPase"/>
</dbReference>
<dbReference type="Pfam" id="PF00071">
    <property type="entry name" value="Ras"/>
    <property type="match status" value="1"/>
</dbReference>
<evidence type="ECO:0000256" key="1">
    <source>
        <dbReference type="ARBA" id="ARBA00022741"/>
    </source>
</evidence>
<dbReference type="EMBL" id="BARU01007904">
    <property type="protein sequence ID" value="GAH34035.1"/>
    <property type="molecule type" value="Genomic_DNA"/>
</dbReference>
<reference evidence="4" key="1">
    <citation type="journal article" date="2014" name="Front. Microbiol.">
        <title>High frequency of phylogenetically diverse reductive dehalogenase-homologous genes in deep subseafloor sedimentary metagenomes.</title>
        <authorList>
            <person name="Kawai M."/>
            <person name="Futagami T."/>
            <person name="Toyoda A."/>
            <person name="Takaki Y."/>
            <person name="Nishi S."/>
            <person name="Hori S."/>
            <person name="Arai W."/>
            <person name="Tsubouchi T."/>
            <person name="Morono Y."/>
            <person name="Uchiyama I."/>
            <person name="Ito T."/>
            <person name="Fujiyama A."/>
            <person name="Inagaki F."/>
            <person name="Takami H."/>
        </authorList>
    </citation>
    <scope>NUCLEOTIDE SEQUENCE</scope>
    <source>
        <strain evidence="4">Expedition CK06-06</strain>
    </source>
</reference>
<dbReference type="SUPFAM" id="SSF52540">
    <property type="entry name" value="P-loop containing nucleoside triphosphate hydrolases"/>
    <property type="match status" value="1"/>
</dbReference>
<dbReference type="PROSITE" id="PS51419">
    <property type="entry name" value="RAB"/>
    <property type="match status" value="1"/>
</dbReference>
<evidence type="ECO:0000256" key="3">
    <source>
        <dbReference type="SAM" id="Phobius"/>
    </source>
</evidence>
<sequence length="173" mass="19779">MTIYDYVRKNAFKIVVAGDGAVGKTTVGKRISGNSFENLTMTPGVDFHNFKIQSYEPIDCQIWDLGGQEQFRYFQDDFFNSATIVVLVFAANMYHSFMNLKSWISLISKELLEKTYLLANKIDTDNRSVPKEKGVEFANRHNMTYFEISAITGDGFEEFKEDLSKSIDLSYSL</sequence>
<dbReference type="CDD" id="cd00154">
    <property type="entry name" value="Rab"/>
    <property type="match status" value="1"/>
</dbReference>
<dbReference type="PRINTS" id="PR00449">
    <property type="entry name" value="RASTRNSFRMNG"/>
</dbReference>